<reference evidence="3 4" key="1">
    <citation type="submission" date="2022-03" db="EMBL/GenBank/DDBJ databases">
        <title>Pseudonocardia alaer sp. nov., a novel actinomycete isolated from reed forest soil.</title>
        <authorList>
            <person name="Wang L."/>
        </authorList>
    </citation>
    <scope>NUCLEOTIDE SEQUENCE [LARGE SCALE GENOMIC DNA]</scope>
    <source>
        <strain evidence="3 4">Y-16303</strain>
    </source>
</reference>
<accession>A0ABS9TAS0</accession>
<feature type="transmembrane region" description="Helical" evidence="1">
    <location>
        <begin position="300"/>
        <end position="324"/>
    </location>
</feature>
<feature type="transmembrane region" description="Helical" evidence="1">
    <location>
        <begin position="12"/>
        <end position="33"/>
    </location>
</feature>
<evidence type="ECO:0000313" key="3">
    <source>
        <dbReference type="EMBL" id="MCH6165640.1"/>
    </source>
</evidence>
<dbReference type="EMBL" id="JAKXMK010000006">
    <property type="protein sequence ID" value="MCH6165640.1"/>
    <property type="molecule type" value="Genomic_DNA"/>
</dbReference>
<evidence type="ECO:0000313" key="4">
    <source>
        <dbReference type="Proteomes" id="UP001299970"/>
    </source>
</evidence>
<feature type="domain" description="Heparan-alpha-glucosaminide N-acetyltransferase catalytic" evidence="2">
    <location>
        <begin position="12"/>
        <end position="209"/>
    </location>
</feature>
<evidence type="ECO:0000256" key="1">
    <source>
        <dbReference type="SAM" id="Phobius"/>
    </source>
</evidence>
<keyword evidence="4" id="KW-1185">Reference proteome</keyword>
<sequence length="388" mass="38491">MRADQPASGTGRIVGVDAARAVALVGMFATHILPLRAGGAPTPVGLVADGRSSALFAVLAGVGVALSTGGPRRPADARAHRAAAAALAVRGLLVGLLGLWLVEFDPPVAVILAYYGLLFVVATPLLRLPATVLAVGAVVACVLGPAMSLLLRSDLPAGPGGQPGLAAVAAPGALLETLALTGIYPVLPWITYLLAGMAVGRMDLRSARVAAGLLAGGTVLALLATGASALLLGPGGGAAALGPTALAQRRYGTTPTGSWWWLAVDTPHSGAPLDLAHTTGTALAVLGAMLLLARWARPAVLVPAALGAVPLTLYTLHVIALAAYPGTVPDGSPDEGALLVGHVLAATAIATALWLAGRRGPLESVVSGAARRVRVALNPAPPAPAPGR</sequence>
<dbReference type="InterPro" id="IPR012429">
    <property type="entry name" value="HGSNAT_cat"/>
</dbReference>
<feature type="transmembrane region" description="Helical" evidence="1">
    <location>
        <begin position="275"/>
        <end position="293"/>
    </location>
</feature>
<feature type="transmembrane region" description="Helical" evidence="1">
    <location>
        <begin position="133"/>
        <end position="153"/>
    </location>
</feature>
<feature type="transmembrane region" description="Helical" evidence="1">
    <location>
        <begin position="82"/>
        <end position="102"/>
    </location>
</feature>
<evidence type="ECO:0000259" key="2">
    <source>
        <dbReference type="Pfam" id="PF07786"/>
    </source>
</evidence>
<organism evidence="3 4">
    <name type="scientific">Pseudonocardia alaniniphila</name>
    <dbReference type="NCBI Taxonomy" id="75291"/>
    <lineage>
        <taxon>Bacteria</taxon>
        <taxon>Bacillati</taxon>
        <taxon>Actinomycetota</taxon>
        <taxon>Actinomycetes</taxon>
        <taxon>Pseudonocardiales</taxon>
        <taxon>Pseudonocardiaceae</taxon>
        <taxon>Pseudonocardia</taxon>
    </lineage>
</organism>
<feature type="transmembrane region" description="Helical" evidence="1">
    <location>
        <begin position="207"/>
        <end position="232"/>
    </location>
</feature>
<gene>
    <name evidence="3" type="ORF">MMF94_08100</name>
</gene>
<name>A0ABS9TAS0_9PSEU</name>
<keyword evidence="1" id="KW-0812">Transmembrane</keyword>
<protein>
    <submittedName>
        <fullName evidence="3">Heparan-alpha-glucosaminide N-acetyltransferase domain-containing protein</fullName>
    </submittedName>
</protein>
<feature type="transmembrane region" description="Helical" evidence="1">
    <location>
        <begin position="108"/>
        <end position="126"/>
    </location>
</feature>
<comment type="caution">
    <text evidence="3">The sequence shown here is derived from an EMBL/GenBank/DDBJ whole genome shotgun (WGS) entry which is preliminary data.</text>
</comment>
<feature type="transmembrane region" description="Helical" evidence="1">
    <location>
        <begin position="173"/>
        <end position="195"/>
    </location>
</feature>
<dbReference type="RefSeq" id="WP_241035669.1">
    <property type="nucleotide sequence ID" value="NZ_BAAAJF010000024.1"/>
</dbReference>
<feature type="transmembrane region" description="Helical" evidence="1">
    <location>
        <begin position="53"/>
        <end position="70"/>
    </location>
</feature>
<keyword evidence="1" id="KW-0472">Membrane</keyword>
<proteinExistence type="predicted"/>
<dbReference type="Pfam" id="PF07786">
    <property type="entry name" value="HGSNAT_cat"/>
    <property type="match status" value="1"/>
</dbReference>
<feature type="transmembrane region" description="Helical" evidence="1">
    <location>
        <begin position="336"/>
        <end position="356"/>
    </location>
</feature>
<keyword evidence="1" id="KW-1133">Transmembrane helix</keyword>
<dbReference type="Proteomes" id="UP001299970">
    <property type="component" value="Unassembled WGS sequence"/>
</dbReference>